<reference evidence="2" key="1">
    <citation type="journal article" date="2014" name="Front. Microbiol.">
        <title>High frequency of phylogenetically diverse reductive dehalogenase-homologous genes in deep subseafloor sedimentary metagenomes.</title>
        <authorList>
            <person name="Kawai M."/>
            <person name="Futagami T."/>
            <person name="Toyoda A."/>
            <person name="Takaki Y."/>
            <person name="Nishi S."/>
            <person name="Hori S."/>
            <person name="Arai W."/>
            <person name="Tsubouchi T."/>
            <person name="Morono Y."/>
            <person name="Uchiyama I."/>
            <person name="Ito T."/>
            <person name="Fujiyama A."/>
            <person name="Inagaki F."/>
            <person name="Takami H."/>
        </authorList>
    </citation>
    <scope>NUCLEOTIDE SEQUENCE</scope>
    <source>
        <strain evidence="2">Expedition CK06-06</strain>
    </source>
</reference>
<accession>X1NP89</accession>
<evidence type="ECO:0000313" key="2">
    <source>
        <dbReference type="EMBL" id="GAI28610.1"/>
    </source>
</evidence>
<dbReference type="AlphaFoldDB" id="X1NP89"/>
<dbReference type="PANTHER" id="PTHR46889">
    <property type="entry name" value="TRANSPOSASE INSF FOR INSERTION SEQUENCE IS3B-RELATED"/>
    <property type="match status" value="1"/>
</dbReference>
<dbReference type="Pfam" id="PF13276">
    <property type="entry name" value="HTH_21"/>
    <property type="match status" value="1"/>
</dbReference>
<comment type="caution">
    <text evidence="2">The sequence shown here is derived from an EMBL/GenBank/DDBJ whole genome shotgun (WGS) entry which is preliminary data.</text>
</comment>
<gene>
    <name evidence="2" type="ORF">S06H3_26391</name>
</gene>
<dbReference type="Pfam" id="PF00665">
    <property type="entry name" value="rve"/>
    <property type="match status" value="1"/>
</dbReference>
<dbReference type="InterPro" id="IPR036397">
    <property type="entry name" value="RNaseH_sf"/>
</dbReference>
<dbReference type="PANTHER" id="PTHR46889:SF7">
    <property type="entry name" value="TRANSPOSASE FOR INSERTION SEQUENCE ELEMENT IS904"/>
    <property type="match status" value="1"/>
</dbReference>
<dbReference type="PROSITE" id="PS50994">
    <property type="entry name" value="INTEGRASE"/>
    <property type="match status" value="1"/>
</dbReference>
<evidence type="ECO:0000259" key="1">
    <source>
        <dbReference type="PROSITE" id="PS50994"/>
    </source>
</evidence>
<proteinExistence type="predicted"/>
<organism evidence="2">
    <name type="scientific">marine sediment metagenome</name>
    <dbReference type="NCBI Taxonomy" id="412755"/>
    <lineage>
        <taxon>unclassified sequences</taxon>
        <taxon>metagenomes</taxon>
        <taxon>ecological metagenomes</taxon>
    </lineage>
</organism>
<dbReference type="GO" id="GO:0015074">
    <property type="term" value="P:DNA integration"/>
    <property type="evidence" value="ECO:0007669"/>
    <property type="project" value="InterPro"/>
</dbReference>
<dbReference type="InterPro" id="IPR050900">
    <property type="entry name" value="Transposase_IS3/IS150/IS904"/>
</dbReference>
<dbReference type="Gene3D" id="3.30.420.10">
    <property type="entry name" value="Ribonuclease H-like superfamily/Ribonuclease H"/>
    <property type="match status" value="1"/>
</dbReference>
<name>X1NP89_9ZZZZ</name>
<dbReference type="EMBL" id="BARV01015252">
    <property type="protein sequence ID" value="GAI28610.1"/>
    <property type="molecule type" value="Genomic_DNA"/>
</dbReference>
<dbReference type="SUPFAM" id="SSF53098">
    <property type="entry name" value="Ribonuclease H-like"/>
    <property type="match status" value="1"/>
</dbReference>
<dbReference type="NCBIfam" id="NF033516">
    <property type="entry name" value="transpos_IS3"/>
    <property type="match status" value="1"/>
</dbReference>
<dbReference type="InterPro" id="IPR001584">
    <property type="entry name" value="Integrase_cat-core"/>
</dbReference>
<feature type="domain" description="Integrase catalytic" evidence="1">
    <location>
        <begin position="122"/>
        <end position="226"/>
    </location>
</feature>
<sequence length="226" mass="26727">MMIQQHCNFNDSIAISNAASLLNINRIGYYKWLQKNGQDPDLIRYEMEVKNEMQKIAIEFPRYGYRRMTIELYNRGFHVNHKRVLRLMQEDNLLCVKKHFKPITTDSNHNHKVYPNLIRDLKITQPNQVWASDITYIQLIDEFVYLAVILDLFTRKCIGWKLGRNIDTQLTLTALGQAIEQRWTHDIQGVIHHSDQGVQYASNLYVDRLKEHDFQISMSRTGNPYD</sequence>
<feature type="non-terminal residue" evidence="2">
    <location>
        <position position="226"/>
    </location>
</feature>
<protein>
    <recommendedName>
        <fullName evidence="1">Integrase catalytic domain-containing protein</fullName>
    </recommendedName>
</protein>
<dbReference type="GO" id="GO:0003676">
    <property type="term" value="F:nucleic acid binding"/>
    <property type="evidence" value="ECO:0007669"/>
    <property type="project" value="InterPro"/>
</dbReference>
<dbReference type="InterPro" id="IPR025948">
    <property type="entry name" value="HTH-like_dom"/>
</dbReference>
<dbReference type="InterPro" id="IPR012337">
    <property type="entry name" value="RNaseH-like_sf"/>
</dbReference>
<dbReference type="InterPro" id="IPR048020">
    <property type="entry name" value="Transpos_IS3"/>
</dbReference>